<keyword evidence="4" id="KW-1185">Reference proteome</keyword>
<proteinExistence type="predicted"/>
<accession>A0A9X2WY02</accession>
<reference evidence="3" key="1">
    <citation type="journal article" date="2023" name="Int. J. Syst. Evol. Microbiol.">
        <title>&lt;i&gt;Shewanella septentrionalis&lt;/i&gt; sp. nov. and &lt;i&gt;Shewanella holmiensis&lt;/i&gt; sp. nov., isolated from Baltic Sea water and sediments.</title>
        <authorList>
            <person name="Martin-Rodriguez A.J."/>
            <person name="Thorell K."/>
            <person name="Joffre E."/>
            <person name="Jensie-Markopoulos S."/>
            <person name="Moore E.R.B."/>
            <person name="Sjoling A."/>
        </authorList>
    </citation>
    <scope>NUCLEOTIDE SEQUENCE</scope>
    <source>
        <strain evidence="3">SP1W3</strain>
    </source>
</reference>
<feature type="signal peptide" evidence="2">
    <location>
        <begin position="1"/>
        <end position="30"/>
    </location>
</feature>
<comment type="caution">
    <text evidence="3">The sequence shown here is derived from an EMBL/GenBank/DDBJ whole genome shotgun (WGS) entry which is preliminary data.</text>
</comment>
<dbReference type="AlphaFoldDB" id="A0A9X2WY02"/>
<evidence type="ECO:0000313" key="4">
    <source>
        <dbReference type="Proteomes" id="UP001155604"/>
    </source>
</evidence>
<sequence>MSLKKFTQYKLLFLMLLSLCVLLPFIPDQAYHIPGPDIAKQNFHVIEFNDQGQPHDERQWQGLEARISQPEPAQIPELLIFVHGWHHSAEPKDENFIAFEQFYQQMAASDTQRNLLGLYIGWRGDKYDPFWLDGSDDAKSWIEPLDFPTILQRKRVAKRIGQLGLSQLLDKLDGLVTEHKLLRYTVIGHSLGGAVVLHASKDRIKAAIDHQQDNPNLFLLLNPAVPAKEYQPLDTLVSLDRQKPSMVVLQSKGDFAVKEAFNYIKDGERAVGNSWAITHDIDKCSGGNCTTPMKMPSALMAHDQIPGCMMTLPHSGWKIRARLQARRTVQTCPDANMQAVWVLAVSDEIVSGHNGILTPDHAKALSEVMSMIDLYRNQLPKHAVESPANQDLGTLAPESEAATSTQGEAPVPQEPVMIVEPLPEEQGSPTPEVNAPLQEPNVSQEQDKSAVTEVPHAPIKAPELELKPESKPNDGAEPQPKVETEGIK</sequence>
<dbReference type="InterPro" id="IPR029058">
    <property type="entry name" value="AB_hydrolase_fold"/>
</dbReference>
<dbReference type="Gene3D" id="3.40.50.1820">
    <property type="entry name" value="alpha/beta hydrolase"/>
    <property type="match status" value="1"/>
</dbReference>
<feature type="chain" id="PRO_5040827846" evidence="2">
    <location>
        <begin position="31"/>
        <end position="488"/>
    </location>
</feature>
<evidence type="ECO:0000256" key="2">
    <source>
        <dbReference type="SAM" id="SignalP"/>
    </source>
</evidence>
<name>A0A9X2WY02_9GAMM</name>
<organism evidence="3 4">
    <name type="scientific">Shewanella septentrionalis</name>
    <dbReference type="NCBI Taxonomy" id="2952223"/>
    <lineage>
        <taxon>Bacteria</taxon>
        <taxon>Pseudomonadati</taxon>
        <taxon>Pseudomonadota</taxon>
        <taxon>Gammaproteobacteria</taxon>
        <taxon>Alteromonadales</taxon>
        <taxon>Shewanellaceae</taxon>
        <taxon>Shewanella</taxon>
    </lineage>
</organism>
<keyword evidence="2" id="KW-0732">Signal</keyword>
<dbReference type="Proteomes" id="UP001155604">
    <property type="component" value="Unassembled WGS sequence"/>
</dbReference>
<protein>
    <submittedName>
        <fullName evidence="3">Thioesterase</fullName>
    </submittedName>
</protein>
<gene>
    <name evidence="3" type="ORF">NE536_19710</name>
</gene>
<feature type="region of interest" description="Disordered" evidence="1">
    <location>
        <begin position="422"/>
        <end position="488"/>
    </location>
</feature>
<feature type="compositionally biased region" description="Basic and acidic residues" evidence="1">
    <location>
        <begin position="462"/>
        <end position="488"/>
    </location>
</feature>
<dbReference type="EMBL" id="JAMTCC010000046">
    <property type="protein sequence ID" value="MCT7947580.1"/>
    <property type="molecule type" value="Genomic_DNA"/>
</dbReference>
<evidence type="ECO:0000313" key="3">
    <source>
        <dbReference type="EMBL" id="MCT7947580.1"/>
    </source>
</evidence>
<dbReference type="RefSeq" id="WP_126491040.1">
    <property type="nucleotide sequence ID" value="NZ_JAMTCC010000046.1"/>
</dbReference>
<evidence type="ECO:0000256" key="1">
    <source>
        <dbReference type="SAM" id="MobiDB-lite"/>
    </source>
</evidence>
<dbReference type="SUPFAM" id="SSF53474">
    <property type="entry name" value="alpha/beta-Hydrolases"/>
    <property type="match status" value="1"/>
</dbReference>